<dbReference type="InterPro" id="IPR018247">
    <property type="entry name" value="EF_Hand_1_Ca_BS"/>
</dbReference>
<dbReference type="Proteomes" id="UP000789759">
    <property type="component" value="Unassembled WGS sequence"/>
</dbReference>
<comment type="caution">
    <text evidence="2">The sequence shown here is derived from an EMBL/GenBank/DDBJ whole genome shotgun (WGS) entry which is preliminary data.</text>
</comment>
<feature type="region of interest" description="Disordered" evidence="1">
    <location>
        <begin position="37"/>
        <end position="58"/>
    </location>
</feature>
<evidence type="ECO:0000313" key="3">
    <source>
        <dbReference type="Proteomes" id="UP000789759"/>
    </source>
</evidence>
<evidence type="ECO:0000256" key="1">
    <source>
        <dbReference type="SAM" id="MobiDB-lite"/>
    </source>
</evidence>
<dbReference type="PROSITE" id="PS00018">
    <property type="entry name" value="EF_HAND_1"/>
    <property type="match status" value="1"/>
</dbReference>
<organism evidence="2 3">
    <name type="scientific">Cetraspora pellucida</name>
    <dbReference type="NCBI Taxonomy" id="1433469"/>
    <lineage>
        <taxon>Eukaryota</taxon>
        <taxon>Fungi</taxon>
        <taxon>Fungi incertae sedis</taxon>
        <taxon>Mucoromycota</taxon>
        <taxon>Glomeromycotina</taxon>
        <taxon>Glomeromycetes</taxon>
        <taxon>Diversisporales</taxon>
        <taxon>Gigasporaceae</taxon>
        <taxon>Cetraspora</taxon>
    </lineage>
</organism>
<protein>
    <submittedName>
        <fullName evidence="2">3525_t:CDS:1</fullName>
    </submittedName>
</protein>
<reference evidence="2" key="1">
    <citation type="submission" date="2021-06" db="EMBL/GenBank/DDBJ databases">
        <authorList>
            <person name="Kallberg Y."/>
            <person name="Tangrot J."/>
            <person name="Rosling A."/>
        </authorList>
    </citation>
    <scope>NUCLEOTIDE SEQUENCE</scope>
    <source>
        <strain evidence="2">FL966</strain>
    </source>
</reference>
<dbReference type="AlphaFoldDB" id="A0A9N9KGE2"/>
<keyword evidence="3" id="KW-1185">Reference proteome</keyword>
<feature type="non-terminal residue" evidence="2">
    <location>
        <position position="231"/>
    </location>
</feature>
<name>A0A9N9KGE2_9GLOM</name>
<sequence>RVIRINHLLEKSPNYVKQKKTHLLQLEKLKSENKNLTTPDFTNYRKPASEIPESEEEETLDNPIEIDFVKKKEPITSIATISVKIKYLKIPAMVLDIKYDLSSFATVSTESISVTHNFPITLLPGFTINEDFAVKYKCAVDWGNNKIKIHYNGEDFIIPEVDSDEDDNVSLEEYKTSTKSAKKKCMSYDELEKSIYTTLKSKAEINDLCEKLQMCYEKLLEHISTRDNIID</sequence>
<evidence type="ECO:0000313" key="2">
    <source>
        <dbReference type="EMBL" id="CAG8829709.1"/>
    </source>
</evidence>
<proteinExistence type="predicted"/>
<dbReference type="EMBL" id="CAJVQA010062679">
    <property type="protein sequence ID" value="CAG8829709.1"/>
    <property type="molecule type" value="Genomic_DNA"/>
</dbReference>
<gene>
    <name evidence="2" type="ORF">CPELLU_LOCUS20527</name>
</gene>
<accession>A0A9N9KGE2</accession>